<dbReference type="InterPro" id="IPR036890">
    <property type="entry name" value="HATPase_C_sf"/>
</dbReference>
<dbReference type="Pfam" id="PF00672">
    <property type="entry name" value="HAMP"/>
    <property type="match status" value="1"/>
</dbReference>
<dbReference type="SMART" id="SM00387">
    <property type="entry name" value="HATPase_c"/>
    <property type="match status" value="1"/>
</dbReference>
<dbReference type="InterPro" id="IPR005467">
    <property type="entry name" value="His_kinase_dom"/>
</dbReference>
<keyword evidence="4" id="KW-0597">Phosphoprotein</keyword>
<dbReference type="CDD" id="cd06225">
    <property type="entry name" value="HAMP"/>
    <property type="match status" value="1"/>
</dbReference>
<keyword evidence="8 11" id="KW-1133">Transmembrane helix</keyword>
<feature type="domain" description="HAMP" evidence="13">
    <location>
        <begin position="80"/>
        <end position="133"/>
    </location>
</feature>
<evidence type="ECO:0000256" key="9">
    <source>
        <dbReference type="ARBA" id="ARBA00023012"/>
    </source>
</evidence>
<comment type="subcellular location">
    <subcellularLocation>
        <location evidence="2">Cell membrane</location>
    </subcellularLocation>
</comment>
<dbReference type="SMART" id="SM00304">
    <property type="entry name" value="HAMP"/>
    <property type="match status" value="1"/>
</dbReference>
<keyword evidence="6 11" id="KW-0812">Transmembrane</keyword>
<dbReference type="CDD" id="cd00082">
    <property type="entry name" value="HisKA"/>
    <property type="match status" value="1"/>
</dbReference>
<dbReference type="SUPFAM" id="SSF55874">
    <property type="entry name" value="ATPase domain of HSP90 chaperone/DNA topoisomerase II/histidine kinase"/>
    <property type="match status" value="1"/>
</dbReference>
<dbReference type="AlphaFoldDB" id="A0A917UGE6"/>
<name>A0A917UGE6_9ACTN</name>
<gene>
    <name evidence="14" type="primary">cutS</name>
    <name evidence="14" type="ORF">GCM10007977_102330</name>
</gene>
<dbReference type="PRINTS" id="PR00344">
    <property type="entry name" value="BCTRLSENSOR"/>
</dbReference>
<comment type="caution">
    <text evidence="14">The sequence shown here is derived from an EMBL/GenBank/DDBJ whole genome shotgun (WGS) entry which is preliminary data.</text>
</comment>
<keyword evidence="10 11" id="KW-0472">Membrane</keyword>
<dbReference type="Gene3D" id="6.10.340.10">
    <property type="match status" value="1"/>
</dbReference>
<evidence type="ECO:0000259" key="12">
    <source>
        <dbReference type="PROSITE" id="PS50109"/>
    </source>
</evidence>
<feature type="transmembrane region" description="Helical" evidence="11">
    <location>
        <begin position="57"/>
        <end position="79"/>
    </location>
</feature>
<dbReference type="GO" id="GO:0005886">
    <property type="term" value="C:plasma membrane"/>
    <property type="evidence" value="ECO:0007669"/>
    <property type="project" value="UniProtKB-SubCell"/>
</dbReference>
<sequence length="354" mass="38379">MKRRSSLRRQLMLIYAGPFFVVGAVLLTVPLLGVKETAPVAPGGQARPVERAAEFPVLTWSLSMFGLLLLALLVGWVVAGRFVAPLRTINSTAREISANNLHRRLGSMGRNDEFAELAETLDDLFARLEAAFAAQRQFVANASHELRTPLTAQRTLLQVAMADPEANVDTLRSASEEVLALGAAQERLIGALLSLSDGQVGVERPVAFDLAAVARRVAMTRHAADVRITTRLRPAPMAGDLELVESLVANLVDNAVRHNVPDGWVEVVTETEAGYARVIVRNSGPVVPHEELHRLFEPFQRMKTQRVGHGDGHGLGLAIVRAIAWAHSCDPVARALPEGGLEVRVTFPPRGVPQ</sequence>
<keyword evidence="9" id="KW-0902">Two-component regulatory system</keyword>
<dbReference type="PANTHER" id="PTHR45436:SF5">
    <property type="entry name" value="SENSOR HISTIDINE KINASE TRCS"/>
    <property type="match status" value="1"/>
</dbReference>
<evidence type="ECO:0000256" key="10">
    <source>
        <dbReference type="ARBA" id="ARBA00023136"/>
    </source>
</evidence>
<dbReference type="Pfam" id="PF02518">
    <property type="entry name" value="HATPase_c"/>
    <property type="match status" value="1"/>
</dbReference>
<feature type="domain" description="Histidine kinase" evidence="12">
    <location>
        <begin position="141"/>
        <end position="351"/>
    </location>
</feature>
<evidence type="ECO:0000259" key="13">
    <source>
        <dbReference type="PROSITE" id="PS50885"/>
    </source>
</evidence>
<evidence type="ECO:0000313" key="14">
    <source>
        <dbReference type="EMBL" id="GGM84353.1"/>
    </source>
</evidence>
<dbReference type="SUPFAM" id="SSF47384">
    <property type="entry name" value="Homodimeric domain of signal transducing histidine kinase"/>
    <property type="match status" value="1"/>
</dbReference>
<evidence type="ECO:0000256" key="2">
    <source>
        <dbReference type="ARBA" id="ARBA00004236"/>
    </source>
</evidence>
<dbReference type="Gene3D" id="3.30.565.10">
    <property type="entry name" value="Histidine kinase-like ATPase, C-terminal domain"/>
    <property type="match status" value="1"/>
</dbReference>
<reference evidence="14" key="2">
    <citation type="submission" date="2020-09" db="EMBL/GenBank/DDBJ databases">
        <authorList>
            <person name="Sun Q."/>
            <person name="Ohkuma M."/>
        </authorList>
    </citation>
    <scope>NUCLEOTIDE SEQUENCE</scope>
    <source>
        <strain evidence="14">JCM 19831</strain>
    </source>
</reference>
<evidence type="ECO:0000313" key="15">
    <source>
        <dbReference type="Proteomes" id="UP000642070"/>
    </source>
</evidence>
<accession>A0A917UGE6</accession>
<dbReference type="CDD" id="cd00075">
    <property type="entry name" value="HATPase"/>
    <property type="match status" value="1"/>
</dbReference>
<dbReference type="RefSeq" id="WP_229837115.1">
    <property type="nucleotide sequence ID" value="NZ_BMPI01000096.1"/>
</dbReference>
<evidence type="ECO:0000256" key="5">
    <source>
        <dbReference type="ARBA" id="ARBA00022679"/>
    </source>
</evidence>
<dbReference type="InterPro" id="IPR003661">
    <property type="entry name" value="HisK_dim/P_dom"/>
</dbReference>
<dbReference type="InterPro" id="IPR003594">
    <property type="entry name" value="HATPase_dom"/>
</dbReference>
<dbReference type="GO" id="GO:0000155">
    <property type="term" value="F:phosphorelay sensor kinase activity"/>
    <property type="evidence" value="ECO:0007669"/>
    <property type="project" value="InterPro"/>
</dbReference>
<keyword evidence="7" id="KW-0418">Kinase</keyword>
<dbReference type="InterPro" id="IPR004358">
    <property type="entry name" value="Sig_transdc_His_kin-like_C"/>
</dbReference>
<dbReference type="InterPro" id="IPR036097">
    <property type="entry name" value="HisK_dim/P_sf"/>
</dbReference>
<evidence type="ECO:0000256" key="6">
    <source>
        <dbReference type="ARBA" id="ARBA00022692"/>
    </source>
</evidence>
<evidence type="ECO:0000256" key="3">
    <source>
        <dbReference type="ARBA" id="ARBA00012438"/>
    </source>
</evidence>
<organism evidence="14 15">
    <name type="scientific">Dactylosporangium sucinum</name>
    <dbReference type="NCBI Taxonomy" id="1424081"/>
    <lineage>
        <taxon>Bacteria</taxon>
        <taxon>Bacillati</taxon>
        <taxon>Actinomycetota</taxon>
        <taxon>Actinomycetes</taxon>
        <taxon>Micromonosporales</taxon>
        <taxon>Micromonosporaceae</taxon>
        <taxon>Dactylosporangium</taxon>
    </lineage>
</organism>
<reference evidence="14" key="1">
    <citation type="journal article" date="2014" name="Int. J. Syst. Evol. Microbiol.">
        <title>Complete genome sequence of Corynebacterium casei LMG S-19264T (=DSM 44701T), isolated from a smear-ripened cheese.</title>
        <authorList>
            <consortium name="US DOE Joint Genome Institute (JGI-PGF)"/>
            <person name="Walter F."/>
            <person name="Albersmeier A."/>
            <person name="Kalinowski J."/>
            <person name="Ruckert C."/>
        </authorList>
    </citation>
    <scope>NUCLEOTIDE SEQUENCE</scope>
    <source>
        <strain evidence="14">JCM 19831</strain>
    </source>
</reference>
<dbReference type="Gene3D" id="1.10.287.130">
    <property type="match status" value="1"/>
</dbReference>
<dbReference type="InterPro" id="IPR003660">
    <property type="entry name" value="HAMP_dom"/>
</dbReference>
<dbReference type="PROSITE" id="PS50109">
    <property type="entry name" value="HIS_KIN"/>
    <property type="match status" value="1"/>
</dbReference>
<dbReference type="Proteomes" id="UP000642070">
    <property type="component" value="Unassembled WGS sequence"/>
</dbReference>
<evidence type="ECO:0000256" key="8">
    <source>
        <dbReference type="ARBA" id="ARBA00022989"/>
    </source>
</evidence>
<proteinExistence type="predicted"/>
<dbReference type="EMBL" id="BMPI01000096">
    <property type="protein sequence ID" value="GGM84353.1"/>
    <property type="molecule type" value="Genomic_DNA"/>
</dbReference>
<evidence type="ECO:0000256" key="11">
    <source>
        <dbReference type="SAM" id="Phobius"/>
    </source>
</evidence>
<keyword evidence="5" id="KW-0808">Transferase</keyword>
<evidence type="ECO:0000256" key="7">
    <source>
        <dbReference type="ARBA" id="ARBA00022777"/>
    </source>
</evidence>
<evidence type="ECO:0000256" key="4">
    <source>
        <dbReference type="ARBA" id="ARBA00022553"/>
    </source>
</evidence>
<dbReference type="SMART" id="SM00388">
    <property type="entry name" value="HisKA"/>
    <property type="match status" value="1"/>
</dbReference>
<protein>
    <recommendedName>
        <fullName evidence="3">histidine kinase</fullName>
        <ecNumber evidence="3">2.7.13.3</ecNumber>
    </recommendedName>
</protein>
<dbReference type="PROSITE" id="PS50885">
    <property type="entry name" value="HAMP"/>
    <property type="match status" value="1"/>
</dbReference>
<dbReference type="SUPFAM" id="SSF158472">
    <property type="entry name" value="HAMP domain-like"/>
    <property type="match status" value="1"/>
</dbReference>
<feature type="transmembrane region" description="Helical" evidence="11">
    <location>
        <begin position="12"/>
        <end position="32"/>
    </location>
</feature>
<dbReference type="EC" id="2.7.13.3" evidence="3"/>
<comment type="catalytic activity">
    <reaction evidence="1">
        <text>ATP + protein L-histidine = ADP + protein N-phospho-L-histidine.</text>
        <dbReference type="EC" id="2.7.13.3"/>
    </reaction>
</comment>
<evidence type="ECO:0000256" key="1">
    <source>
        <dbReference type="ARBA" id="ARBA00000085"/>
    </source>
</evidence>
<dbReference type="Pfam" id="PF00512">
    <property type="entry name" value="HisKA"/>
    <property type="match status" value="1"/>
</dbReference>
<keyword evidence="15" id="KW-1185">Reference proteome</keyword>
<dbReference type="InterPro" id="IPR050428">
    <property type="entry name" value="TCS_sensor_his_kinase"/>
</dbReference>
<dbReference type="PANTHER" id="PTHR45436">
    <property type="entry name" value="SENSOR HISTIDINE KINASE YKOH"/>
    <property type="match status" value="1"/>
</dbReference>